<sequence length="153" mass="17324">MVTGESDQEAINYTFEAVVARFMNGIFAKNAVYALIQLRDTLEFDKSIPTLDKDGLSRSITLISSSISLDKGIIYGRFDTNSDSTRAYFDSKRHEIFFSSVKNKNLKPTHDVEKVKEASFQKQIQRQLKPSVQNKMNASSVEITNTTAEIVRF</sequence>
<gene>
    <name evidence="1" type="ORF">SAPINGB_P004856</name>
</gene>
<evidence type="ECO:0000313" key="2">
    <source>
        <dbReference type="Proteomes" id="UP000398389"/>
    </source>
</evidence>
<dbReference type="EMBL" id="CABVLU010000004">
    <property type="protein sequence ID" value="VVT56145.1"/>
    <property type="molecule type" value="Genomic_DNA"/>
</dbReference>
<protein>
    <submittedName>
        <fullName evidence="1">Uncharacterized protein</fullName>
    </submittedName>
</protein>
<reference evidence="1 2" key="1">
    <citation type="submission" date="2019-09" db="EMBL/GenBank/DDBJ databases">
        <authorList>
            <person name="Brejova B."/>
        </authorList>
    </citation>
    <scope>NUCLEOTIDE SEQUENCE [LARGE SCALE GENOMIC DNA]</scope>
</reference>
<dbReference type="GeneID" id="43583671"/>
<dbReference type="AlphaFoldDB" id="A0A5E8BZU5"/>
<dbReference type="RefSeq" id="XP_031855462.1">
    <property type="nucleotide sequence ID" value="XM_031999571.1"/>
</dbReference>
<keyword evidence="2" id="KW-1185">Reference proteome</keyword>
<organism evidence="1 2">
    <name type="scientific">Magnusiomyces paraingens</name>
    <dbReference type="NCBI Taxonomy" id="2606893"/>
    <lineage>
        <taxon>Eukaryota</taxon>
        <taxon>Fungi</taxon>
        <taxon>Dikarya</taxon>
        <taxon>Ascomycota</taxon>
        <taxon>Saccharomycotina</taxon>
        <taxon>Dipodascomycetes</taxon>
        <taxon>Dipodascales</taxon>
        <taxon>Dipodascaceae</taxon>
        <taxon>Magnusiomyces</taxon>
    </lineage>
</organism>
<evidence type="ECO:0000313" key="1">
    <source>
        <dbReference type="EMBL" id="VVT56145.1"/>
    </source>
</evidence>
<accession>A0A5E8BZU5</accession>
<name>A0A5E8BZU5_9ASCO</name>
<proteinExistence type="predicted"/>
<dbReference type="Proteomes" id="UP000398389">
    <property type="component" value="Unassembled WGS sequence"/>
</dbReference>